<sequence length="204" mass="21819">MPNLPPQIDKILRLSGGRLFILILTLIHFGQAGALDYAVFSVPARIESLGGAAAARDNGLGGAYINPASLDNGGDLEIIASVGRIFADYTRYSFGLGRRLENGLVAGFSFTAAEISGLQRVEKIDSRPQVLAEDSSRYRVLICSLARTWLDKISLGLNLKYYNHALFADSATALGWDAGCKYAAGKNFVLGASARNVGGSYLAW</sequence>
<feature type="non-terminal residue" evidence="1">
    <location>
        <position position="204"/>
    </location>
</feature>
<keyword evidence="2" id="KW-1185">Reference proteome</keyword>
<evidence type="ECO:0000313" key="1">
    <source>
        <dbReference type="EMBL" id="GBR77317.1"/>
    </source>
</evidence>
<dbReference type="AlphaFoldDB" id="A0A388TJ31"/>
<protein>
    <recommendedName>
        <fullName evidence="3">PorV/PorQ family protein</fullName>
    </recommendedName>
</protein>
<comment type="caution">
    <text evidence="1">The sequence shown here is derived from an EMBL/GenBank/DDBJ whole genome shotgun (WGS) entry which is preliminary data.</text>
</comment>
<dbReference type="EMBL" id="BGZO01000188">
    <property type="protein sequence ID" value="GBR77317.1"/>
    <property type="molecule type" value="Genomic_DNA"/>
</dbReference>
<accession>A0A388TJ31</accession>
<dbReference type="Proteomes" id="UP000275925">
    <property type="component" value="Unassembled WGS sequence"/>
</dbReference>
<evidence type="ECO:0008006" key="3">
    <source>
        <dbReference type="Google" id="ProtNLM"/>
    </source>
</evidence>
<reference evidence="1 2" key="1">
    <citation type="journal article" date="2019" name="ISME J.">
        <title>Genome analyses of uncultured TG2/ZB3 bacteria in 'Margulisbacteria' specifically attached to ectosymbiotic spirochetes of protists in the termite gut.</title>
        <authorList>
            <person name="Utami Y.D."/>
            <person name="Kuwahara H."/>
            <person name="Igai K."/>
            <person name="Murakami T."/>
            <person name="Sugaya K."/>
            <person name="Morikawa T."/>
            <person name="Nagura Y."/>
            <person name="Yuki M."/>
            <person name="Deevong P."/>
            <person name="Inoue T."/>
            <person name="Kihara K."/>
            <person name="Lo N."/>
            <person name="Yamada A."/>
            <person name="Ohkuma M."/>
            <person name="Hongoh Y."/>
        </authorList>
    </citation>
    <scope>NUCLEOTIDE SEQUENCE [LARGE SCALE GENOMIC DNA]</scope>
    <source>
        <strain evidence="1">NkOx7-02</strain>
    </source>
</reference>
<organism evidence="1 2">
    <name type="scientific">Candidatus Termititenax persephonae</name>
    <dbReference type="NCBI Taxonomy" id="2218525"/>
    <lineage>
        <taxon>Bacteria</taxon>
        <taxon>Bacillati</taxon>
        <taxon>Candidatus Margulisiibacteriota</taxon>
        <taxon>Candidatus Termititenacia</taxon>
        <taxon>Candidatus Termititenacales</taxon>
        <taxon>Candidatus Termititenacaceae</taxon>
        <taxon>Candidatus Termititenax</taxon>
    </lineage>
</organism>
<dbReference type="Gene3D" id="2.40.160.60">
    <property type="entry name" value="Outer membrane protein transport protein (OMPP1/FadL/TodX)"/>
    <property type="match status" value="1"/>
</dbReference>
<evidence type="ECO:0000313" key="2">
    <source>
        <dbReference type="Proteomes" id="UP000275925"/>
    </source>
</evidence>
<gene>
    <name evidence="1" type="ORF">NO2_1718</name>
</gene>
<proteinExistence type="predicted"/>
<name>A0A388TJ31_9BACT</name>